<name>A0A542DCI1_AMYCI</name>
<gene>
    <name evidence="4" type="ORF">FB471_0431</name>
</gene>
<evidence type="ECO:0000256" key="2">
    <source>
        <dbReference type="SAM" id="MobiDB-lite"/>
    </source>
</evidence>
<feature type="region of interest" description="Disordered" evidence="2">
    <location>
        <begin position="169"/>
        <end position="193"/>
    </location>
</feature>
<dbReference type="EMBL" id="VFML01000001">
    <property type="protein sequence ID" value="TQJ00781.1"/>
    <property type="molecule type" value="Genomic_DNA"/>
</dbReference>
<dbReference type="Proteomes" id="UP000320876">
    <property type="component" value="Unassembled WGS sequence"/>
</dbReference>
<dbReference type="AlphaFoldDB" id="A0A542DCI1"/>
<dbReference type="PANTHER" id="PTHR19136">
    <property type="entry name" value="MOLYBDENUM COFACTOR GUANYLYLTRANSFERASE"/>
    <property type="match status" value="1"/>
</dbReference>
<dbReference type="Pfam" id="PF12804">
    <property type="entry name" value="NTP_transf_3"/>
    <property type="match status" value="1"/>
</dbReference>
<protein>
    <submittedName>
        <fullName evidence="4">Molybdopterin-guanine dinucleotide biosynthesis protein A</fullName>
    </submittedName>
</protein>
<dbReference type="RefSeq" id="WP_141995672.1">
    <property type="nucleotide sequence ID" value="NZ_VFML01000001.1"/>
</dbReference>
<dbReference type="Gene3D" id="3.90.550.10">
    <property type="entry name" value="Spore Coat Polysaccharide Biosynthesis Protein SpsA, Chain A"/>
    <property type="match status" value="1"/>
</dbReference>
<dbReference type="InterPro" id="IPR025877">
    <property type="entry name" value="MobA-like_NTP_Trfase"/>
</dbReference>
<dbReference type="OrthoDB" id="4735656at2"/>
<reference evidence="4 5" key="1">
    <citation type="submission" date="2019-06" db="EMBL/GenBank/DDBJ databases">
        <title>Sequencing the genomes of 1000 actinobacteria strains.</title>
        <authorList>
            <person name="Klenk H.-P."/>
        </authorList>
    </citation>
    <scope>NUCLEOTIDE SEQUENCE [LARGE SCALE GENOMIC DNA]</scope>
    <source>
        <strain evidence="4 5">DSM 45679</strain>
    </source>
</reference>
<accession>A0A542DCI1</accession>
<evidence type="ECO:0000313" key="5">
    <source>
        <dbReference type="Proteomes" id="UP000320876"/>
    </source>
</evidence>
<organism evidence="4 5">
    <name type="scientific">Amycolatopsis cihanbeyliensis</name>
    <dbReference type="NCBI Taxonomy" id="1128664"/>
    <lineage>
        <taxon>Bacteria</taxon>
        <taxon>Bacillati</taxon>
        <taxon>Actinomycetota</taxon>
        <taxon>Actinomycetes</taxon>
        <taxon>Pseudonocardiales</taxon>
        <taxon>Pseudonocardiaceae</taxon>
        <taxon>Amycolatopsis</taxon>
    </lineage>
</organism>
<evidence type="ECO:0000259" key="3">
    <source>
        <dbReference type="Pfam" id="PF12804"/>
    </source>
</evidence>
<dbReference type="SUPFAM" id="SSF53448">
    <property type="entry name" value="Nucleotide-diphospho-sugar transferases"/>
    <property type="match status" value="1"/>
</dbReference>
<evidence type="ECO:0000256" key="1">
    <source>
        <dbReference type="ARBA" id="ARBA00022679"/>
    </source>
</evidence>
<keyword evidence="1" id="KW-0808">Transferase</keyword>
<comment type="caution">
    <text evidence="4">The sequence shown here is derived from an EMBL/GenBank/DDBJ whole genome shotgun (WGS) entry which is preliminary data.</text>
</comment>
<dbReference type="PANTHER" id="PTHR19136:SF81">
    <property type="entry name" value="MOLYBDENUM COFACTOR GUANYLYLTRANSFERASE"/>
    <property type="match status" value="1"/>
</dbReference>
<dbReference type="InterPro" id="IPR029044">
    <property type="entry name" value="Nucleotide-diphossugar_trans"/>
</dbReference>
<keyword evidence="5" id="KW-1185">Reference proteome</keyword>
<sequence length="193" mass="19062">MAFAGIVLAGGDARRLSGVDKPMLPVGGTTLLAKALGALAGARAVVVVGPERTGLPELPALTRVRERPAGSGPVAALAAGLAALPAVEVVVALAADLTGVSVSTVDKLRGALASAGGADGAVLLDGGGHRQWLIGAWRTESLRAALPADPIGASLRRTLGGLSLVEVGAEPGESGDVDTPADLDRARRAARGH</sequence>
<feature type="domain" description="MobA-like NTP transferase" evidence="3">
    <location>
        <begin position="5"/>
        <end position="149"/>
    </location>
</feature>
<dbReference type="GO" id="GO:0016779">
    <property type="term" value="F:nucleotidyltransferase activity"/>
    <property type="evidence" value="ECO:0007669"/>
    <property type="project" value="UniProtKB-ARBA"/>
</dbReference>
<evidence type="ECO:0000313" key="4">
    <source>
        <dbReference type="EMBL" id="TQJ00781.1"/>
    </source>
</evidence>
<proteinExistence type="predicted"/>